<dbReference type="EMBL" id="MT143657">
    <property type="protein sequence ID" value="QJA99566.1"/>
    <property type="molecule type" value="Genomic_DNA"/>
</dbReference>
<evidence type="ECO:0000256" key="1">
    <source>
        <dbReference type="SAM" id="Coils"/>
    </source>
</evidence>
<evidence type="ECO:0000313" key="2">
    <source>
        <dbReference type="EMBL" id="QJA99566.1"/>
    </source>
</evidence>
<sequence>MSYDKMKRDALISYIEGLKKQAEKLRGSNRELQSRVGKLEKDLGILEVEGFLEEPSLPPILIGGGLNGAPVCSEHGAMLRYENNIWRCESCKGKPSVDLTRILRFIHHELTVMET</sequence>
<reference evidence="2" key="1">
    <citation type="submission" date="2020-03" db="EMBL/GenBank/DDBJ databases">
        <title>The deep terrestrial virosphere.</title>
        <authorList>
            <person name="Holmfeldt K."/>
            <person name="Nilsson E."/>
            <person name="Simone D."/>
            <person name="Lopez-Fernandez M."/>
            <person name="Wu X."/>
            <person name="de Brujin I."/>
            <person name="Lundin D."/>
            <person name="Andersson A."/>
            <person name="Bertilsson S."/>
            <person name="Dopson M."/>
        </authorList>
    </citation>
    <scope>NUCLEOTIDE SEQUENCE</scope>
    <source>
        <strain evidence="2">MM171A00966</strain>
    </source>
</reference>
<keyword evidence="1" id="KW-0175">Coiled coil</keyword>
<organism evidence="2">
    <name type="scientific">viral metagenome</name>
    <dbReference type="NCBI Taxonomy" id="1070528"/>
    <lineage>
        <taxon>unclassified sequences</taxon>
        <taxon>metagenomes</taxon>
        <taxon>organismal metagenomes</taxon>
    </lineage>
</organism>
<proteinExistence type="predicted"/>
<accession>A0A6M3LW28</accession>
<name>A0A6M3LW28_9ZZZZ</name>
<dbReference type="AlphaFoldDB" id="A0A6M3LW28"/>
<gene>
    <name evidence="2" type="ORF">MM171A00966_0003</name>
</gene>
<feature type="coiled-coil region" evidence="1">
    <location>
        <begin position="15"/>
        <end position="49"/>
    </location>
</feature>
<protein>
    <submittedName>
        <fullName evidence="2">Uncharacterized protein</fullName>
    </submittedName>
</protein>